<organism evidence="1">
    <name type="scientific">mine drainage metagenome</name>
    <dbReference type="NCBI Taxonomy" id="410659"/>
    <lineage>
        <taxon>unclassified sequences</taxon>
        <taxon>metagenomes</taxon>
        <taxon>ecological metagenomes</taxon>
    </lineage>
</organism>
<sequence>MLRNILAISLMSVAGIAAADTLDIGLGNHAAQFKYGVPTTLAGKSEIYADLLYNDVNSVMGGVGLLVANDEIKVPGLTIGIGAKAVAATIRETPTRQNTSSVALGAQVRYELPAERRVAFAGEFYYGPDIITFGDAKQFQQYGARAEFSVSPQVQVYAGYRKTVFTVKATNADAVLVSGVLAGVQFTF</sequence>
<evidence type="ECO:0000313" key="1">
    <source>
        <dbReference type="EMBL" id="OIQ99555.1"/>
    </source>
</evidence>
<comment type="caution">
    <text evidence="1">The sequence shown here is derived from an EMBL/GenBank/DDBJ whole genome shotgun (WGS) entry which is preliminary data.</text>
</comment>
<name>A0A1J5SCW1_9ZZZZ</name>
<accession>A0A1J5SCW1</accession>
<dbReference type="EMBL" id="MLJW01000105">
    <property type="protein sequence ID" value="OIQ99555.1"/>
    <property type="molecule type" value="Genomic_DNA"/>
</dbReference>
<gene>
    <name evidence="1" type="ORF">GALL_184920</name>
</gene>
<proteinExistence type="predicted"/>
<dbReference type="Pfam" id="PF07437">
    <property type="entry name" value="YfaZ"/>
    <property type="match status" value="1"/>
</dbReference>
<dbReference type="AlphaFoldDB" id="A0A1J5SCW1"/>
<reference evidence="1" key="1">
    <citation type="submission" date="2016-10" db="EMBL/GenBank/DDBJ databases">
        <title>Sequence of Gallionella enrichment culture.</title>
        <authorList>
            <person name="Poehlein A."/>
            <person name="Muehling M."/>
            <person name="Daniel R."/>
        </authorList>
    </citation>
    <scope>NUCLEOTIDE SEQUENCE</scope>
</reference>
<dbReference type="InterPro" id="IPR009998">
    <property type="entry name" value="YfaZ"/>
</dbReference>
<protein>
    <submittedName>
        <fullName evidence="1">YfaZ</fullName>
    </submittedName>
</protein>